<organism evidence="1">
    <name type="scientific">uncultured marine virus</name>
    <dbReference type="NCBI Taxonomy" id="186617"/>
    <lineage>
        <taxon>Viruses</taxon>
        <taxon>environmental samples</taxon>
    </lineage>
</organism>
<reference evidence="1" key="1">
    <citation type="journal article" date="2015" name="Front. Microbiol.">
        <title>Combining genomic sequencing methods to explore viral diversity and reveal potential virus-host interactions.</title>
        <authorList>
            <person name="Chow C.E."/>
            <person name="Winget D.M."/>
            <person name="White R.A.III."/>
            <person name="Hallam S.J."/>
            <person name="Suttle C.A."/>
        </authorList>
    </citation>
    <scope>NUCLEOTIDE SEQUENCE</scope>
    <source>
        <strain evidence="1">Anoxic3_1</strain>
    </source>
</reference>
<reference evidence="1" key="2">
    <citation type="submission" date="2015-03" db="EMBL/GenBank/DDBJ databases">
        <authorList>
            <person name="Chow C.-E.T."/>
            <person name="Winget D.M."/>
            <person name="White R.A.III."/>
            <person name="Hallam S.J."/>
            <person name="Suttle C.A."/>
        </authorList>
    </citation>
    <scope>NUCLEOTIDE SEQUENCE</scope>
    <source>
        <strain evidence="1">Anoxic3_1</strain>
    </source>
</reference>
<dbReference type="EMBL" id="KR029577">
    <property type="protein sequence ID" value="AKH45836.1"/>
    <property type="molecule type" value="Genomic_DNA"/>
</dbReference>
<accession>A0A0F7L499</accession>
<proteinExistence type="predicted"/>
<protein>
    <submittedName>
        <fullName evidence="1">Uncharacterized protein</fullName>
    </submittedName>
</protein>
<name>A0A0F7L499_9VIRU</name>
<sequence length="51" mass="5773">MADSPTRLAGLRKHGCKHHRDWTDFGEGARRAAMGLSYLVRFWLGTEQVSV</sequence>
<evidence type="ECO:0000313" key="1">
    <source>
        <dbReference type="EMBL" id="AKH45836.1"/>
    </source>
</evidence>